<gene>
    <name evidence="1" type="ORF">BBN63_00045</name>
    <name evidence="2" type="ORF">BBN63_32305</name>
</gene>
<organism evidence="1 3">
    <name type="scientific">Streptomyces niveus</name>
    <name type="common">Streptomyces spheroides</name>
    <dbReference type="NCBI Taxonomy" id="193462"/>
    <lineage>
        <taxon>Bacteria</taxon>
        <taxon>Bacillati</taxon>
        <taxon>Actinomycetota</taxon>
        <taxon>Actinomycetes</taxon>
        <taxon>Kitasatosporales</taxon>
        <taxon>Streptomycetaceae</taxon>
        <taxon>Streptomyces</taxon>
    </lineage>
</organism>
<accession>A0A1U9QLI3</accession>
<dbReference type="KEGG" id="snw:BBN63_00045"/>
<sequence length="129" mass="13692">MTFTTCYPARLADDIAGLLDTLNEHLIQATPQEAAQILAKVLDGEDGVLGRMTGLMATGSHFAKDLSMRDILPPEIWLALGRAANELHDIGLDIDEHTDTISALATPPPDATVTVPKPAVSATGVGRHR</sequence>
<dbReference type="EMBL" id="CP018047">
    <property type="protein sequence ID" value="AQU64899.1"/>
    <property type="molecule type" value="Genomic_DNA"/>
</dbReference>
<keyword evidence="3" id="KW-1185">Reference proteome</keyword>
<dbReference type="EMBL" id="CP018047">
    <property type="protein sequence ID" value="AQU70166.1"/>
    <property type="molecule type" value="Genomic_DNA"/>
</dbReference>
<dbReference type="AlphaFoldDB" id="A0A1U9QLI3"/>
<name>A0A1U9QLI3_STRNV</name>
<protein>
    <submittedName>
        <fullName evidence="1">Uncharacterized protein</fullName>
    </submittedName>
</protein>
<reference evidence="1 3" key="1">
    <citation type="submission" date="2016-11" db="EMBL/GenBank/DDBJ databases">
        <title>Complete genome sequence of Streptomyces niveus SCSIO 3406.</title>
        <authorList>
            <person name="Zhu Q."/>
            <person name="Cheng W."/>
            <person name="Song Y."/>
            <person name="Li Q."/>
            <person name="Ju J."/>
        </authorList>
    </citation>
    <scope>NUCLEOTIDE SEQUENCE [LARGE SCALE GENOMIC DNA]</scope>
    <source>
        <strain evidence="1 3">SCSIO 3406</strain>
    </source>
</reference>
<evidence type="ECO:0000313" key="2">
    <source>
        <dbReference type="EMBL" id="AQU70166.1"/>
    </source>
</evidence>
<dbReference type="RefSeq" id="WP_078073370.1">
    <property type="nucleotide sequence ID" value="NZ_CP018047.1"/>
</dbReference>
<evidence type="ECO:0000313" key="1">
    <source>
        <dbReference type="EMBL" id="AQU64899.1"/>
    </source>
</evidence>
<proteinExistence type="predicted"/>
<dbReference type="Proteomes" id="UP000189677">
    <property type="component" value="Chromosome"/>
</dbReference>
<dbReference type="OrthoDB" id="4297782at2"/>
<dbReference type="KEGG" id="snw:BBN63_32305"/>
<evidence type="ECO:0000313" key="3">
    <source>
        <dbReference type="Proteomes" id="UP000189677"/>
    </source>
</evidence>